<gene>
    <name evidence="1" type="ORF">J1G54_09275</name>
</gene>
<dbReference type="AlphaFoldDB" id="A0AAX1M3A7"/>
<evidence type="ECO:0008006" key="3">
    <source>
        <dbReference type="Google" id="ProtNLM"/>
    </source>
</evidence>
<sequence length="180" mass="20689">MFLLILSTMLFSGCAIFETKHSKAVENALAKPSTPTEFAYIRIFPTINEHGKNNYLGVEIIENGQLKFVGFKWYGNKSISLGMPHSTYYKSALKNNELFGEYIIPANLPVIVGYVNSKSCSSAWIFPTCFIHRYERYFIPEANKNYDIINEYHVYEIDKFGNKKKIDSTGEIINSWKTIK</sequence>
<dbReference type="EMBL" id="CP071491">
    <property type="protein sequence ID" value="QSX16536.1"/>
    <property type="molecule type" value="Genomic_DNA"/>
</dbReference>
<dbReference type="Proteomes" id="UP000662736">
    <property type="component" value="Chromosome"/>
</dbReference>
<reference evidence="1" key="1">
    <citation type="submission" date="2021-03" db="EMBL/GenBank/DDBJ databases">
        <title>Characterization of a novel Integrative Conjugative Element in Glaesserella parasuis.</title>
        <authorList>
            <person name="Hu G."/>
            <person name="Sun H."/>
        </authorList>
    </citation>
    <scope>NUCLEOTIDE SEQUENCE</scope>
    <source>
        <strain evidence="1">GHP1807</strain>
    </source>
</reference>
<evidence type="ECO:0000313" key="1">
    <source>
        <dbReference type="EMBL" id="QSX16536.1"/>
    </source>
</evidence>
<evidence type="ECO:0000313" key="2">
    <source>
        <dbReference type="Proteomes" id="UP000662736"/>
    </source>
</evidence>
<proteinExistence type="predicted"/>
<name>A0AAX1M3A7_GLAPU</name>
<protein>
    <recommendedName>
        <fullName evidence="3">Lipoprotein</fullName>
    </recommendedName>
</protein>
<dbReference type="RefSeq" id="WP_075604723.1">
    <property type="nucleotide sequence ID" value="NZ_CP020085.1"/>
</dbReference>
<organism evidence="1 2">
    <name type="scientific">Glaesserella parasuis</name>
    <name type="common">Haemophilus parasuis</name>
    <dbReference type="NCBI Taxonomy" id="738"/>
    <lineage>
        <taxon>Bacteria</taxon>
        <taxon>Pseudomonadati</taxon>
        <taxon>Pseudomonadota</taxon>
        <taxon>Gammaproteobacteria</taxon>
        <taxon>Pasteurellales</taxon>
        <taxon>Pasteurellaceae</taxon>
        <taxon>Glaesserella</taxon>
    </lineage>
</organism>
<accession>A0AAX1M3A7</accession>